<evidence type="ECO:0000313" key="17">
    <source>
        <dbReference type="EMBL" id="KON30987.1"/>
    </source>
</evidence>
<comment type="function">
    <text evidence="12">Catalyzes the gamma-elimination of phosphate from L-phosphohomoserine and the beta-addition of water to produce L-threonine.</text>
</comment>
<comment type="cofactor">
    <cofactor evidence="1 12 13">
        <name>pyridoxal 5'-phosphate</name>
        <dbReference type="ChEBI" id="CHEBI:597326"/>
    </cofactor>
</comment>
<protein>
    <recommendedName>
        <fullName evidence="5 11">Threonine synthase</fullName>
        <ecNumber evidence="4 11">4.2.3.1</ecNumber>
    </recommendedName>
</protein>
<dbReference type="GO" id="GO:0006565">
    <property type="term" value="P:L-serine catabolic process"/>
    <property type="evidence" value="ECO:0007669"/>
    <property type="project" value="TreeGrafter"/>
</dbReference>
<dbReference type="CDD" id="cd01563">
    <property type="entry name" value="Thr-synth_1"/>
    <property type="match status" value="1"/>
</dbReference>
<dbReference type="GO" id="GO:0006567">
    <property type="term" value="P:L-threonine catabolic process"/>
    <property type="evidence" value="ECO:0007669"/>
    <property type="project" value="TreeGrafter"/>
</dbReference>
<dbReference type="InterPro" id="IPR050147">
    <property type="entry name" value="Ser/Thr_Dehydratase"/>
</dbReference>
<feature type="binding site" evidence="13">
    <location>
        <position position="134"/>
    </location>
    <ligand>
        <name>pyridoxal 5'-phosphate</name>
        <dbReference type="ChEBI" id="CHEBI:597326"/>
    </ligand>
</feature>
<evidence type="ECO:0000256" key="15">
    <source>
        <dbReference type="PIRSR" id="PIRSR038945-3"/>
    </source>
</evidence>
<evidence type="ECO:0000256" key="1">
    <source>
        <dbReference type="ARBA" id="ARBA00001933"/>
    </source>
</evidence>
<dbReference type="NCBIfam" id="NF006050">
    <property type="entry name" value="PRK08197.1"/>
    <property type="match status" value="1"/>
</dbReference>
<evidence type="ECO:0000256" key="4">
    <source>
        <dbReference type="ARBA" id="ARBA00013028"/>
    </source>
</evidence>
<dbReference type="NCBIfam" id="TIGR00260">
    <property type="entry name" value="thrC"/>
    <property type="match status" value="1"/>
</dbReference>
<dbReference type="InterPro" id="IPR026260">
    <property type="entry name" value="Thr_Synthase_bac/arc"/>
</dbReference>
<dbReference type="GO" id="GO:0009088">
    <property type="term" value="P:threonine biosynthetic process"/>
    <property type="evidence" value="ECO:0007669"/>
    <property type="project" value="UniProtKB-UniRule"/>
</dbReference>
<dbReference type="EMBL" id="LFWV01000046">
    <property type="protein sequence ID" value="KON30987.1"/>
    <property type="molecule type" value="Genomic_DNA"/>
</dbReference>
<evidence type="ECO:0000259" key="16">
    <source>
        <dbReference type="Pfam" id="PF00291"/>
    </source>
</evidence>
<dbReference type="AlphaFoldDB" id="A0A0M0BQZ6"/>
<accession>A0A0M0BQZ6</accession>
<evidence type="ECO:0000256" key="14">
    <source>
        <dbReference type="PIRSR" id="PIRSR038945-2"/>
    </source>
</evidence>
<dbReference type="GO" id="GO:0003941">
    <property type="term" value="F:L-serine ammonia-lyase activity"/>
    <property type="evidence" value="ECO:0007669"/>
    <property type="project" value="TreeGrafter"/>
</dbReference>
<dbReference type="InterPro" id="IPR001926">
    <property type="entry name" value="TrpB-like_PALP"/>
</dbReference>
<feature type="cross-link" description="Isoglutamyl lysine isopeptide (Lys-Gln) (interchain with Q-Cter in protein Pup)" evidence="15">
    <location>
        <position position="190"/>
    </location>
</feature>
<evidence type="ECO:0000256" key="11">
    <source>
        <dbReference type="NCBIfam" id="TIGR00260"/>
    </source>
</evidence>
<comment type="catalytic activity">
    <reaction evidence="10 12">
        <text>O-phospho-L-homoserine + H2O = L-threonine + phosphate</text>
        <dbReference type="Rhea" id="RHEA:10840"/>
        <dbReference type="ChEBI" id="CHEBI:15377"/>
        <dbReference type="ChEBI" id="CHEBI:43474"/>
        <dbReference type="ChEBI" id="CHEBI:57590"/>
        <dbReference type="ChEBI" id="CHEBI:57926"/>
        <dbReference type="EC" id="4.2.3.1"/>
    </reaction>
</comment>
<name>A0A0M0BQZ6_9ARCH</name>
<evidence type="ECO:0000256" key="10">
    <source>
        <dbReference type="ARBA" id="ARBA00049144"/>
    </source>
</evidence>
<keyword evidence="8 12" id="KW-0663">Pyridoxal phosphate</keyword>
<dbReference type="SUPFAM" id="SSF53686">
    <property type="entry name" value="Tryptophan synthase beta subunit-like PLP-dependent enzymes"/>
    <property type="match status" value="1"/>
</dbReference>
<evidence type="ECO:0000256" key="3">
    <source>
        <dbReference type="ARBA" id="ARBA00005517"/>
    </source>
</evidence>
<sequence length="416" mass="44890">MAYQKCINCGSEYGIDEIVYFCKKCGDILEIKYEQGELAEAVRDKEWWSTPLSVWRYRHFMPVSDATKIVSLNEGGTGFHLCERLAKYLGLSELYVKNEGENPTGSFKDRGMTVGVTKAVELGMKSVICASTGNTSASLAAYAAKAGLQCSVLIPSGKIAYGKLSQAMIYGAKVIQVRGNFDESLDFVLKLSEKHRSVYLLNSINPFRIEGQKSLGYEICDQLCQEAPDRIVVPVGNAGNISAIWKGFSEFHELDLIKALPKMTGIQAAGSAPIAQAIKNGNDTIVPVTAPETVATAIRIGAPVSWKKALKAIRKSGGTAETVTDEEILNAQKLLARVEGLFVEPASASAIAGLIKLVENGVIDRDERIVCVTTGHGLKDPDTAVNMSEKPVEVDAEISAIEEVLGLKEQVAVVAR</sequence>
<feature type="domain" description="Tryptophan synthase beta chain-like PALP" evidence="16">
    <location>
        <begin position="70"/>
        <end position="375"/>
    </location>
</feature>
<evidence type="ECO:0000256" key="8">
    <source>
        <dbReference type="ARBA" id="ARBA00022898"/>
    </source>
</evidence>
<evidence type="ECO:0000256" key="13">
    <source>
        <dbReference type="PIRSR" id="PIRSR038945-1"/>
    </source>
</evidence>
<dbReference type="PIRSF" id="PIRSF038945">
    <property type="entry name" value="Thr_synthase"/>
    <property type="match status" value="1"/>
</dbReference>
<dbReference type="InterPro" id="IPR000634">
    <property type="entry name" value="Ser/Thr_deHydtase_PyrdxlP-BS"/>
</dbReference>
<dbReference type="FunFam" id="3.40.50.1100:FF:000013">
    <property type="entry name" value="Threonine synthase"/>
    <property type="match status" value="1"/>
</dbReference>
<feature type="binding site" evidence="13">
    <location>
        <position position="374"/>
    </location>
    <ligand>
        <name>pyridoxal 5'-phosphate</name>
        <dbReference type="ChEBI" id="CHEBI:597326"/>
    </ligand>
</feature>
<dbReference type="PATRIC" id="fig|1685125.3.peg.29"/>
<dbReference type="FunFam" id="3.40.50.1100:FF:000014">
    <property type="entry name" value="Threonine synthase"/>
    <property type="match status" value="1"/>
</dbReference>
<keyword evidence="7 12" id="KW-0791">Threonine biosynthesis</keyword>
<evidence type="ECO:0000256" key="7">
    <source>
        <dbReference type="ARBA" id="ARBA00022697"/>
    </source>
</evidence>
<comment type="caution">
    <text evidence="17">The sequence shown here is derived from an EMBL/GenBank/DDBJ whole genome shotgun (WGS) entry which is preliminary data.</text>
</comment>
<dbReference type="InterPro" id="IPR004450">
    <property type="entry name" value="Thr_synthase-like"/>
</dbReference>
<evidence type="ECO:0000256" key="12">
    <source>
        <dbReference type="PIRNR" id="PIRNR038945"/>
    </source>
</evidence>
<dbReference type="GO" id="GO:0004794">
    <property type="term" value="F:threonine deaminase activity"/>
    <property type="evidence" value="ECO:0007669"/>
    <property type="project" value="TreeGrafter"/>
</dbReference>
<feature type="binding site" evidence="13">
    <location>
        <begin position="236"/>
        <end position="240"/>
    </location>
    <ligand>
        <name>pyridoxal 5'-phosphate</name>
        <dbReference type="ChEBI" id="CHEBI:597326"/>
    </ligand>
</feature>
<dbReference type="PANTHER" id="PTHR48078">
    <property type="entry name" value="THREONINE DEHYDRATASE, MITOCHONDRIAL-RELATED"/>
    <property type="match status" value="1"/>
</dbReference>
<comment type="pathway">
    <text evidence="2 12">Amino-acid biosynthesis; L-threonine biosynthesis; L-threonine from L-aspartate: step 5/5.</text>
</comment>
<proteinExistence type="inferred from homology"/>
<dbReference type="Gene3D" id="3.40.50.1100">
    <property type="match status" value="2"/>
</dbReference>
<keyword evidence="9 12" id="KW-0456">Lyase</keyword>
<dbReference type="UniPathway" id="UPA00050">
    <property type="reaction ID" value="UER00065"/>
</dbReference>
<evidence type="ECO:0000256" key="9">
    <source>
        <dbReference type="ARBA" id="ARBA00023239"/>
    </source>
</evidence>
<keyword evidence="6 12" id="KW-0028">Amino-acid biosynthesis</keyword>
<organism evidence="17 18">
    <name type="scientific">miscellaneous Crenarchaeota group-1 archaeon SG8-32-3</name>
    <dbReference type="NCBI Taxonomy" id="1685125"/>
    <lineage>
        <taxon>Archaea</taxon>
        <taxon>Candidatus Bathyarchaeota</taxon>
        <taxon>MCG-1</taxon>
    </lineage>
</organism>
<gene>
    <name evidence="17" type="ORF">AC478_03450</name>
</gene>
<evidence type="ECO:0000256" key="6">
    <source>
        <dbReference type="ARBA" id="ARBA00022605"/>
    </source>
</evidence>
<evidence type="ECO:0000313" key="18">
    <source>
        <dbReference type="Proteomes" id="UP000054016"/>
    </source>
</evidence>
<dbReference type="EC" id="4.2.3.1" evidence="4 11"/>
<dbReference type="Proteomes" id="UP000054016">
    <property type="component" value="Unassembled WGS sequence"/>
</dbReference>
<reference evidence="18" key="1">
    <citation type="submission" date="2015-06" db="EMBL/GenBank/DDBJ databases">
        <title>New insights into the roles of widespread benthic archaea in carbon and nitrogen cycling.</title>
        <authorList>
            <person name="Lazar C.S."/>
            <person name="Baker B.J."/>
            <person name="Seitz K.W."/>
            <person name="Hyde A.S."/>
            <person name="Dick G.J."/>
            <person name="Hinrichs K.-U."/>
            <person name="Teske A.P."/>
        </authorList>
    </citation>
    <scope>NUCLEOTIDE SEQUENCE [LARGE SCALE GENOMIC DNA]</scope>
</reference>
<dbReference type="PROSITE" id="PS00165">
    <property type="entry name" value="DEHYDRATASE_SER_THR"/>
    <property type="match status" value="1"/>
</dbReference>
<dbReference type="GO" id="GO:0030170">
    <property type="term" value="F:pyridoxal phosphate binding"/>
    <property type="evidence" value="ECO:0007669"/>
    <property type="project" value="InterPro"/>
</dbReference>
<dbReference type="GO" id="GO:0009097">
    <property type="term" value="P:isoleucine biosynthetic process"/>
    <property type="evidence" value="ECO:0007669"/>
    <property type="project" value="TreeGrafter"/>
</dbReference>
<comment type="similarity">
    <text evidence="3 12">Belongs to the threonine synthase family.</text>
</comment>
<dbReference type="GO" id="GO:0004795">
    <property type="term" value="F:threonine synthase activity"/>
    <property type="evidence" value="ECO:0007669"/>
    <property type="project" value="UniProtKB-UniRule"/>
</dbReference>
<dbReference type="Pfam" id="PF00291">
    <property type="entry name" value="PALP"/>
    <property type="match status" value="1"/>
</dbReference>
<evidence type="ECO:0000256" key="2">
    <source>
        <dbReference type="ARBA" id="ARBA00004979"/>
    </source>
</evidence>
<evidence type="ECO:0000256" key="5">
    <source>
        <dbReference type="ARBA" id="ARBA00018679"/>
    </source>
</evidence>
<dbReference type="InterPro" id="IPR036052">
    <property type="entry name" value="TrpB-like_PALP_sf"/>
</dbReference>
<dbReference type="PANTHER" id="PTHR48078:SF6">
    <property type="entry name" value="L-THREONINE DEHYDRATASE CATABOLIC TDCB"/>
    <property type="match status" value="1"/>
</dbReference>
<feature type="modified residue" description="N6-(pyridoxal phosphate)lysine" evidence="14">
    <location>
        <position position="108"/>
    </location>
</feature>